<feature type="transmembrane region" description="Helical" evidence="9">
    <location>
        <begin position="144"/>
        <end position="164"/>
    </location>
</feature>
<evidence type="ECO:0000256" key="7">
    <source>
        <dbReference type="ARBA" id="ARBA00023170"/>
    </source>
</evidence>
<feature type="non-terminal residue" evidence="11">
    <location>
        <position position="1"/>
    </location>
</feature>
<evidence type="ECO:0000259" key="10">
    <source>
        <dbReference type="PROSITE" id="PS50262"/>
    </source>
</evidence>
<dbReference type="EMBL" id="CAJNOM010002219">
    <property type="protein sequence ID" value="CAF1629105.1"/>
    <property type="molecule type" value="Genomic_DNA"/>
</dbReference>
<evidence type="ECO:0000256" key="2">
    <source>
        <dbReference type="ARBA" id="ARBA00022475"/>
    </source>
</evidence>
<dbReference type="GO" id="GO:0007218">
    <property type="term" value="P:neuropeptide signaling pathway"/>
    <property type="evidence" value="ECO:0007669"/>
    <property type="project" value="TreeGrafter"/>
</dbReference>
<keyword evidence="4 9" id="KW-1133">Transmembrane helix</keyword>
<evidence type="ECO:0000256" key="3">
    <source>
        <dbReference type="ARBA" id="ARBA00022692"/>
    </source>
</evidence>
<comment type="caution">
    <text evidence="11">The sequence shown here is derived from an EMBL/GenBank/DDBJ whole genome shotgun (WGS) entry which is preliminary data.</text>
</comment>
<keyword evidence="3 9" id="KW-0812">Transmembrane</keyword>
<evidence type="ECO:0000313" key="14">
    <source>
        <dbReference type="Proteomes" id="UP000663877"/>
    </source>
</evidence>
<dbReference type="SUPFAM" id="SSF81321">
    <property type="entry name" value="Family A G protein-coupled receptor-like"/>
    <property type="match status" value="1"/>
</dbReference>
<evidence type="ECO:0000256" key="5">
    <source>
        <dbReference type="ARBA" id="ARBA00023040"/>
    </source>
</evidence>
<feature type="domain" description="G-protein coupled receptors family 1 profile" evidence="10">
    <location>
        <begin position="42"/>
        <end position="296"/>
    </location>
</feature>
<dbReference type="GO" id="GO:0043005">
    <property type="term" value="C:neuron projection"/>
    <property type="evidence" value="ECO:0007669"/>
    <property type="project" value="TreeGrafter"/>
</dbReference>
<evidence type="ECO:0000256" key="9">
    <source>
        <dbReference type="SAM" id="Phobius"/>
    </source>
</evidence>
<keyword evidence="5" id="KW-0297">G-protein coupled receptor</keyword>
<proteinExistence type="predicted"/>
<keyword evidence="8" id="KW-0807">Transducer</keyword>
<evidence type="ECO:0000256" key="8">
    <source>
        <dbReference type="ARBA" id="ARBA00023224"/>
    </source>
</evidence>
<dbReference type="Proteomes" id="UP000663832">
    <property type="component" value="Unassembled WGS sequence"/>
</dbReference>
<feature type="transmembrane region" description="Helical" evidence="9">
    <location>
        <begin position="63"/>
        <end position="86"/>
    </location>
</feature>
<dbReference type="GO" id="GO:0004930">
    <property type="term" value="F:G protein-coupled receptor activity"/>
    <property type="evidence" value="ECO:0007669"/>
    <property type="project" value="UniProtKB-KW"/>
</dbReference>
<evidence type="ECO:0000256" key="1">
    <source>
        <dbReference type="ARBA" id="ARBA00004651"/>
    </source>
</evidence>
<dbReference type="AlphaFoldDB" id="A0A815P8X0"/>
<feature type="transmembrane region" description="Helical" evidence="9">
    <location>
        <begin position="106"/>
        <end position="132"/>
    </location>
</feature>
<keyword evidence="2" id="KW-1003">Cell membrane</keyword>
<evidence type="ECO:0000313" key="13">
    <source>
        <dbReference type="Proteomes" id="UP000663832"/>
    </source>
</evidence>
<dbReference type="GO" id="GO:0005886">
    <property type="term" value="C:plasma membrane"/>
    <property type="evidence" value="ECO:0007669"/>
    <property type="project" value="UniProtKB-SubCell"/>
</dbReference>
<dbReference type="GO" id="GO:0042923">
    <property type="term" value="F:neuropeptide binding"/>
    <property type="evidence" value="ECO:0007669"/>
    <property type="project" value="TreeGrafter"/>
</dbReference>
<feature type="transmembrane region" description="Helical" evidence="9">
    <location>
        <begin position="30"/>
        <end position="51"/>
    </location>
</feature>
<evidence type="ECO:0000256" key="6">
    <source>
        <dbReference type="ARBA" id="ARBA00023136"/>
    </source>
</evidence>
<evidence type="ECO:0000256" key="4">
    <source>
        <dbReference type="ARBA" id="ARBA00022989"/>
    </source>
</evidence>
<feature type="transmembrane region" description="Helical" evidence="9">
    <location>
        <begin position="267"/>
        <end position="290"/>
    </location>
</feature>
<dbReference type="InterPro" id="IPR017452">
    <property type="entry name" value="GPCR_Rhodpsn_7TM"/>
</dbReference>
<comment type="subcellular location">
    <subcellularLocation>
        <location evidence="1">Cell membrane</location>
        <topology evidence="1">Multi-pass membrane protein</topology>
    </subcellularLocation>
</comment>
<dbReference type="EMBL" id="CAJNOI010001892">
    <property type="protein sequence ID" value="CAF1445880.1"/>
    <property type="molecule type" value="Genomic_DNA"/>
</dbReference>
<feature type="transmembrane region" description="Helical" evidence="9">
    <location>
        <begin position="235"/>
        <end position="261"/>
    </location>
</feature>
<evidence type="ECO:0000313" key="11">
    <source>
        <dbReference type="EMBL" id="CAF1445880.1"/>
    </source>
</evidence>
<protein>
    <recommendedName>
        <fullName evidence="10">G-protein coupled receptors family 1 profile domain-containing protein</fullName>
    </recommendedName>
</protein>
<gene>
    <name evidence="11" type="ORF">BJG266_LOCUS40155</name>
    <name evidence="12" type="ORF">QVE165_LOCUS57024</name>
</gene>
<dbReference type="PROSITE" id="PS50262">
    <property type="entry name" value="G_PROTEIN_RECEP_F1_2"/>
    <property type="match status" value="1"/>
</dbReference>
<dbReference type="PANTHER" id="PTHR24229">
    <property type="entry name" value="NEUROPEPTIDES RECEPTOR"/>
    <property type="match status" value="1"/>
</dbReference>
<keyword evidence="7" id="KW-0675">Receptor</keyword>
<keyword evidence="6 9" id="KW-0472">Membrane</keyword>
<dbReference type="Proteomes" id="UP000663877">
    <property type="component" value="Unassembled WGS sequence"/>
</dbReference>
<dbReference type="CDD" id="cd00637">
    <property type="entry name" value="7tm_classA_rhodopsin-like"/>
    <property type="match status" value="1"/>
</dbReference>
<feature type="non-terminal residue" evidence="11">
    <location>
        <position position="386"/>
    </location>
</feature>
<feature type="transmembrane region" description="Helical" evidence="9">
    <location>
        <begin position="184"/>
        <end position="208"/>
    </location>
</feature>
<reference evidence="11" key="1">
    <citation type="submission" date="2021-02" db="EMBL/GenBank/DDBJ databases">
        <authorList>
            <person name="Nowell W R."/>
        </authorList>
    </citation>
    <scope>NUCLEOTIDE SEQUENCE</scope>
</reference>
<dbReference type="Pfam" id="PF00001">
    <property type="entry name" value="7tm_1"/>
    <property type="match status" value="1"/>
</dbReference>
<accession>A0A815P8X0</accession>
<evidence type="ECO:0000313" key="12">
    <source>
        <dbReference type="EMBL" id="CAF1629105.1"/>
    </source>
</evidence>
<dbReference type="Gene3D" id="1.20.1070.10">
    <property type="entry name" value="Rhodopsin 7-helix transmembrane proteins"/>
    <property type="match status" value="1"/>
</dbReference>
<organism evidence="11 14">
    <name type="scientific">Adineta steineri</name>
    <dbReference type="NCBI Taxonomy" id="433720"/>
    <lineage>
        <taxon>Eukaryota</taxon>
        <taxon>Metazoa</taxon>
        <taxon>Spiralia</taxon>
        <taxon>Gnathifera</taxon>
        <taxon>Rotifera</taxon>
        <taxon>Eurotatoria</taxon>
        <taxon>Bdelloidea</taxon>
        <taxon>Adinetida</taxon>
        <taxon>Adinetidae</taxon>
        <taxon>Adineta</taxon>
    </lineage>
</organism>
<dbReference type="PANTHER" id="PTHR24229:SF40">
    <property type="entry name" value="ALLATOSTATIN C RECEPTOR 1-RELATED"/>
    <property type="match status" value="1"/>
</dbReference>
<keyword evidence="13" id="KW-1185">Reference proteome</keyword>
<dbReference type="InterPro" id="IPR000276">
    <property type="entry name" value="GPCR_Rhodpsn"/>
</dbReference>
<sequence>MNTATLPVSLLQDSNTSLVINQSWFIPLDILLLTCLFLAILMSLLFFFIVLADKTCHTVPLILVTHSCFASFLLTIILFWATIITFHNDLQQIYYQDLFCIFRGYMTYVTFFGLYYSYFLQSIYSYITVIYPTRLFWRSMKIQFFLIILIWIFAFIFACPVIVANEIKYLIDDQVCQMPFHLSIVTIYNIVYIYIIPISGIMFIYLKLIRYVREMNKRVTLVNTLLRAQRELKMVYRIVILISILLILSVPYTIFVFMGFFTLTPKYSFRIALTFAEASLVFVMIALFKFTEPVRTSFMKSLTVKFNIHICENIAQYSECSTNSACGCFHRIGINDDTGVCGFLWPTCSRLLRCNSSDNSYPQSNTICVPHPRWHNLPQCYPVAMI</sequence>
<name>A0A815P8X0_9BILA</name>